<dbReference type="InterPro" id="IPR001138">
    <property type="entry name" value="Zn2Cys6_DnaBD"/>
</dbReference>
<dbReference type="GeneID" id="28966818"/>
<dbReference type="Pfam" id="PF00172">
    <property type="entry name" value="Zn_clus"/>
    <property type="match status" value="1"/>
</dbReference>
<feature type="domain" description="Zn(2)-C6 fungal-type" evidence="4">
    <location>
        <begin position="38"/>
        <end position="70"/>
    </location>
</feature>
<sequence length="691" mass="76853">MSGYEEEDLRDIKSFSMSVGGGASTSNGPLKRRRITRACDRCHRGGTKCSAGPTPNICGPCAAFGSECTFLRPVKRRGPAARSHSHDDNQHCPSSGGASAPESPLSRDDQWTYHEMASHEQILELVEAYYRIIYPIQAYFHWPTFVSAIKNRLYTKSRSFYCLTMAVCAMSSARLRDGAPKECHLRYDTIPSETYYQAVISSFPTDLSKALCFDYKRTKVLVSMLFIQYGDISKAILHIGDYCTLISMDGFNDESRWPKGLNTIEIEERRRLYWNAYQTDVYLATTFGGMLRHRESQSTVLYPAEVLTDDEITADGILPPAIPGKVSFIRGWNFISNLYRILEHAICQMRQRNQSYDGENRIAMLFSTKKVGAKKYDPGPEEILQTVEDLHKDLPDCMRGSKPMTGDAFEDRYGFQAANILITLQIVKMVMAGMAEWSVEQRCAIAGELLDSLAALPSDFIRACSAPMLHHMAGVGHLLASIIQSPISPSTYLKVRTILLRLADFLSSLESTIKSASVMCIAAKLREHVERIDEYMINATEATGWNFALGSTTNGTDTLGPATASAYASSQPHTHTTVRTPEHNSSAQRSTQLPDVTTFSQMPLYPPLALPPTSSTDAPATIDTDGQLQQPFVMDDQTQAQLDQQLQLPNDLFSDWSFMFNEFGSQGDAFDFLSTGLPTTAEWQVPSQANV</sequence>
<dbReference type="GO" id="GO:0006351">
    <property type="term" value="P:DNA-templated transcription"/>
    <property type="evidence" value="ECO:0007669"/>
    <property type="project" value="InterPro"/>
</dbReference>
<proteinExistence type="predicted"/>
<dbReference type="Pfam" id="PF04082">
    <property type="entry name" value="Fungal_trans"/>
    <property type="match status" value="1"/>
</dbReference>
<dbReference type="KEGG" id="kdj:28966818"/>
<protein>
    <recommendedName>
        <fullName evidence="4">Zn(2)-C6 fungal-type domain-containing protein</fullName>
    </recommendedName>
</protein>
<dbReference type="SUPFAM" id="SSF57701">
    <property type="entry name" value="Zn2/Cys6 DNA-binding domain"/>
    <property type="match status" value="1"/>
</dbReference>
<feature type="region of interest" description="Disordered" evidence="3">
    <location>
        <begin position="604"/>
        <end position="623"/>
    </location>
</feature>
<keyword evidence="2" id="KW-0539">Nucleus</keyword>
<feature type="compositionally biased region" description="Polar residues" evidence="3">
    <location>
        <begin position="566"/>
        <end position="591"/>
    </location>
</feature>
<dbReference type="Proteomes" id="UP000078595">
    <property type="component" value="Chromosome 3"/>
</dbReference>
<evidence type="ECO:0000313" key="6">
    <source>
        <dbReference type="Proteomes" id="UP000078595"/>
    </source>
</evidence>
<evidence type="ECO:0000256" key="1">
    <source>
        <dbReference type="ARBA" id="ARBA00022723"/>
    </source>
</evidence>
<dbReference type="Gene3D" id="4.10.240.10">
    <property type="entry name" value="Zn(2)-C6 fungal-type DNA-binding domain"/>
    <property type="match status" value="1"/>
</dbReference>
<feature type="region of interest" description="Disordered" evidence="3">
    <location>
        <begin position="79"/>
        <end position="106"/>
    </location>
</feature>
<dbReference type="PANTHER" id="PTHR46910:SF18">
    <property type="entry name" value="ZN(II)2CYS6 TRANSCRIPTION FACTOR (EUROFUNG)"/>
    <property type="match status" value="1"/>
</dbReference>
<dbReference type="CDD" id="cd12148">
    <property type="entry name" value="fungal_TF_MHR"/>
    <property type="match status" value="1"/>
</dbReference>
<evidence type="ECO:0000256" key="3">
    <source>
        <dbReference type="SAM" id="MobiDB-lite"/>
    </source>
</evidence>
<feature type="compositionally biased region" description="Polar residues" evidence="3">
    <location>
        <begin position="612"/>
        <end position="623"/>
    </location>
</feature>
<evidence type="ECO:0000313" key="5">
    <source>
        <dbReference type="EMBL" id="WWC60525.1"/>
    </source>
</evidence>
<name>A0AAJ8KMU0_9TREE</name>
<dbReference type="GO" id="GO:0008270">
    <property type="term" value="F:zinc ion binding"/>
    <property type="evidence" value="ECO:0007669"/>
    <property type="project" value="InterPro"/>
</dbReference>
<dbReference type="AlphaFoldDB" id="A0AAJ8KMU0"/>
<evidence type="ECO:0000256" key="2">
    <source>
        <dbReference type="ARBA" id="ARBA00023242"/>
    </source>
</evidence>
<feature type="compositionally biased region" description="Low complexity" evidence="3">
    <location>
        <begin position="93"/>
        <end position="104"/>
    </location>
</feature>
<dbReference type="RefSeq" id="XP_065824765.1">
    <property type="nucleotide sequence ID" value="XM_065968693.1"/>
</dbReference>
<accession>A0AAJ8KMU0</accession>
<dbReference type="PANTHER" id="PTHR46910">
    <property type="entry name" value="TRANSCRIPTION FACTOR PDR1"/>
    <property type="match status" value="1"/>
</dbReference>
<gene>
    <name evidence="5" type="ORF">I303_103099</name>
</gene>
<dbReference type="EMBL" id="CP144532">
    <property type="protein sequence ID" value="WWC60525.1"/>
    <property type="molecule type" value="Genomic_DNA"/>
</dbReference>
<organism evidence="5 6">
    <name type="scientific">Kwoniella dejecticola CBS 10117</name>
    <dbReference type="NCBI Taxonomy" id="1296121"/>
    <lineage>
        <taxon>Eukaryota</taxon>
        <taxon>Fungi</taxon>
        <taxon>Dikarya</taxon>
        <taxon>Basidiomycota</taxon>
        <taxon>Agaricomycotina</taxon>
        <taxon>Tremellomycetes</taxon>
        <taxon>Tremellales</taxon>
        <taxon>Cryptococcaceae</taxon>
        <taxon>Kwoniella</taxon>
    </lineage>
</organism>
<dbReference type="SMART" id="SM00066">
    <property type="entry name" value="GAL4"/>
    <property type="match status" value="1"/>
</dbReference>
<dbReference type="GO" id="GO:0003677">
    <property type="term" value="F:DNA binding"/>
    <property type="evidence" value="ECO:0007669"/>
    <property type="project" value="InterPro"/>
</dbReference>
<reference evidence="5" key="1">
    <citation type="submission" date="2013-07" db="EMBL/GenBank/DDBJ databases">
        <authorList>
            <consortium name="The Broad Institute Genome Sequencing Platform"/>
            <person name="Cuomo C."/>
            <person name="Litvintseva A."/>
            <person name="Chen Y."/>
            <person name="Heitman J."/>
            <person name="Sun S."/>
            <person name="Springer D."/>
            <person name="Dromer F."/>
            <person name="Young S.K."/>
            <person name="Zeng Q."/>
            <person name="Gargeya S."/>
            <person name="Fitzgerald M."/>
            <person name="Abouelleil A."/>
            <person name="Alvarado L."/>
            <person name="Berlin A.M."/>
            <person name="Chapman S.B."/>
            <person name="Dewar J."/>
            <person name="Goldberg J."/>
            <person name="Griggs A."/>
            <person name="Gujja S."/>
            <person name="Hansen M."/>
            <person name="Howarth C."/>
            <person name="Imamovic A."/>
            <person name="Larimer J."/>
            <person name="McCowan C."/>
            <person name="Murphy C."/>
            <person name="Pearson M."/>
            <person name="Priest M."/>
            <person name="Roberts A."/>
            <person name="Saif S."/>
            <person name="Shea T."/>
            <person name="Sykes S."/>
            <person name="Wortman J."/>
            <person name="Nusbaum C."/>
            <person name="Birren B."/>
        </authorList>
    </citation>
    <scope>NUCLEOTIDE SEQUENCE</scope>
    <source>
        <strain evidence="5">CBS 10117</strain>
    </source>
</reference>
<dbReference type="InterPro" id="IPR050987">
    <property type="entry name" value="AtrR-like"/>
</dbReference>
<dbReference type="InterPro" id="IPR007219">
    <property type="entry name" value="XnlR_reg_dom"/>
</dbReference>
<feature type="region of interest" description="Disordered" evidence="3">
    <location>
        <begin position="560"/>
        <end position="591"/>
    </location>
</feature>
<evidence type="ECO:0000259" key="4">
    <source>
        <dbReference type="PROSITE" id="PS50048"/>
    </source>
</evidence>
<keyword evidence="1" id="KW-0479">Metal-binding</keyword>
<reference evidence="5" key="2">
    <citation type="submission" date="2024-02" db="EMBL/GenBank/DDBJ databases">
        <title>Comparative genomics of Cryptococcus and Kwoniella reveals pathogenesis evolution and contrasting modes of karyotype evolution via chromosome fusion or intercentromeric recombination.</title>
        <authorList>
            <person name="Coelho M.A."/>
            <person name="David-Palma M."/>
            <person name="Shea T."/>
            <person name="Bowers K."/>
            <person name="McGinley-Smith S."/>
            <person name="Mohammad A.W."/>
            <person name="Gnirke A."/>
            <person name="Yurkov A.M."/>
            <person name="Nowrousian M."/>
            <person name="Sun S."/>
            <person name="Cuomo C.A."/>
            <person name="Heitman J."/>
        </authorList>
    </citation>
    <scope>NUCLEOTIDE SEQUENCE</scope>
    <source>
        <strain evidence="5">CBS 10117</strain>
    </source>
</reference>
<keyword evidence="6" id="KW-1185">Reference proteome</keyword>
<dbReference type="PROSITE" id="PS50048">
    <property type="entry name" value="ZN2_CY6_FUNGAL_2"/>
    <property type="match status" value="1"/>
</dbReference>
<dbReference type="InterPro" id="IPR036864">
    <property type="entry name" value="Zn2-C6_fun-type_DNA-bd_sf"/>
</dbReference>
<dbReference type="GO" id="GO:0000981">
    <property type="term" value="F:DNA-binding transcription factor activity, RNA polymerase II-specific"/>
    <property type="evidence" value="ECO:0007669"/>
    <property type="project" value="InterPro"/>
</dbReference>
<dbReference type="CDD" id="cd00067">
    <property type="entry name" value="GAL4"/>
    <property type="match status" value="1"/>
</dbReference>